<gene>
    <name evidence="1" type="ORF">Achr_26640</name>
</gene>
<dbReference type="GO" id="GO:0016757">
    <property type="term" value="F:glycosyltransferase activity"/>
    <property type="evidence" value="ECO:0007669"/>
    <property type="project" value="InterPro"/>
</dbReference>
<dbReference type="InterPro" id="IPR029044">
    <property type="entry name" value="Nucleotide-diphossugar_trans"/>
</dbReference>
<protein>
    <submittedName>
        <fullName evidence="1">Glycosyl transferase family 8</fullName>
    </submittedName>
</protein>
<reference evidence="1 2" key="1">
    <citation type="journal article" date="2015" name="PLoS ONE">
        <title>Azotobacter Genomes: The Genome of Azotobacter chroococcum NCIMB 8003 (ATCC 4412).</title>
        <authorList>
            <person name="Robson R.L."/>
            <person name="Jones R."/>
            <person name="Robson R.M."/>
            <person name="Schwartz A."/>
            <person name="Richardson T.H."/>
        </authorList>
    </citation>
    <scope>NUCLEOTIDE SEQUENCE [LARGE SCALE GENOMIC DNA]</scope>
    <source>
        <strain evidence="1 2">NCIMB 8003</strain>
    </source>
</reference>
<proteinExistence type="predicted"/>
<name>A0A0C4WRA4_9GAMM</name>
<dbReference type="HOGENOM" id="CLU_734975_0_0_6"/>
<dbReference type="Gene3D" id="3.90.550.10">
    <property type="entry name" value="Spore Coat Polysaccharide Biosynthesis Protein SpsA, Chain A"/>
    <property type="match status" value="1"/>
</dbReference>
<dbReference type="AlphaFoldDB" id="A0A0C4WRA4"/>
<dbReference type="EMBL" id="CP010415">
    <property type="protein sequence ID" value="AJE22090.1"/>
    <property type="molecule type" value="Genomic_DNA"/>
</dbReference>
<dbReference type="Pfam" id="PF01501">
    <property type="entry name" value="Glyco_transf_8"/>
    <property type="match status" value="1"/>
</dbReference>
<keyword evidence="2" id="KW-1185">Reference proteome</keyword>
<dbReference type="STRING" id="1328314.Achr_26640"/>
<dbReference type="Proteomes" id="UP000068210">
    <property type="component" value="Chromosome"/>
</dbReference>
<dbReference type="SUPFAM" id="SSF53448">
    <property type="entry name" value="Nucleotide-diphospho-sugar transferases"/>
    <property type="match status" value="1"/>
</dbReference>
<organism evidence="1 2">
    <name type="scientific">Azotobacter chroococcum NCIMB 8003</name>
    <dbReference type="NCBI Taxonomy" id="1328314"/>
    <lineage>
        <taxon>Bacteria</taxon>
        <taxon>Pseudomonadati</taxon>
        <taxon>Pseudomonadota</taxon>
        <taxon>Gammaproteobacteria</taxon>
        <taxon>Pseudomonadales</taxon>
        <taxon>Pseudomonadaceae</taxon>
        <taxon>Azotobacter</taxon>
    </lineage>
</organism>
<accession>A0A0C4WRA4</accession>
<dbReference type="RefSeq" id="WP_039805126.1">
    <property type="nucleotide sequence ID" value="NZ_CP010415.1"/>
</dbReference>
<evidence type="ECO:0000313" key="2">
    <source>
        <dbReference type="Proteomes" id="UP000068210"/>
    </source>
</evidence>
<dbReference type="KEGG" id="acx:Achr_26640"/>
<sequence>MNIRKWYFAINETGIPGYKRLIQAAVLSCKQNTSLQPVCLYYGHDVPFLLWLESQNVKIIRHQSSILDAINSTPSTSQWNNITATGAYLRIDIPLIEQEDEFVLYTDCDVIFLKEITDFGETPEYFSGAPEDDPENWEFANTGVMVINIKNMRKVHADFSAFAAQNLTRFAPKGHGTYDQGALNAYFSGKWSRLTLDLNWKPYWGISPTTRIVHFHGPKPSHIEDLITDNTRHLPNVYKGLFAKNPTSMAYYLGRFHAIEQSRSANANGIRYLGYIDAIKTSNNEVTLSGWAVDLKGSPSPSFQVKIAGEEVDTISVLRKDRPDVSRSVAGAAIDSGYEITFPISEEILPEKIHVLPYNADEPLSFAKGFSLKRNN</sequence>
<dbReference type="InterPro" id="IPR002495">
    <property type="entry name" value="Glyco_trans_8"/>
</dbReference>
<keyword evidence="1" id="KW-0808">Transferase</keyword>
<evidence type="ECO:0000313" key="1">
    <source>
        <dbReference type="EMBL" id="AJE22090.1"/>
    </source>
</evidence>